<sequence>MMSSLGGEKARGPREKALPAATQTSQPQKQIQATAEQIRLAQVIYDKNDADFEGKVNQLMEVTGRNQDECMVALHDCNEDVSRAINFLLESTSDMTSWETVGKKKPLVKEGPSDSKENKENREKKGEREASKGRGAANRKGRGASRSRPVRPEENGVMEVMPVDRGADRGRRARGAGRGSAGSGGRGRGRGPPGTRFSAQGMGTFNPADYTSESGSGGAQVTWRHTLEDWASEDWSEDVSLSETKVFTASCAPAAENHITPGQSLDLASLLQKPVGGGREPPSSSSSQSLVFTNSHHHHQPQQQHPPSGRSNTSSTSYAHAALSSVLGAGFGDLGQAKRPPPSAGAQILEQLKGPGLGPLPSAQAAPPSSTQGSNPSMGRLPCLGAPVPPPSSSSWDIKASESNSTSLSSQFSREFGLQPEPSLVLSHLVQRHAGPSLPLARQPSPPSQHQAPPASASPAPHLTGPLTQAGQAMAAGAKPHAPGAGLDPQGGNTPQQQRAQLKVQKRRIPPSSKVLQGAEDVGQRVGISLKFSSSSYYYKILGIDATFHF</sequence>
<gene>
    <name evidence="1" type="ORF">KUCAC02_031032</name>
</gene>
<reference evidence="1" key="1">
    <citation type="submission" date="2022-05" db="EMBL/GenBank/DDBJ databases">
        <title>Chromosome-level genome of Chaenocephalus aceratus.</title>
        <authorList>
            <person name="Park H."/>
        </authorList>
    </citation>
    <scope>NUCLEOTIDE SEQUENCE</scope>
    <source>
        <strain evidence="1">KU_202001</strain>
    </source>
</reference>
<comment type="caution">
    <text evidence="1">The sequence shown here is derived from an EMBL/GenBank/DDBJ whole genome shotgun (WGS) entry which is preliminary data.</text>
</comment>
<dbReference type="EMBL" id="CM043789">
    <property type="protein sequence ID" value="KAI4827649.1"/>
    <property type="molecule type" value="Genomic_DNA"/>
</dbReference>
<proteinExistence type="predicted"/>
<organism evidence="1 2">
    <name type="scientific">Chaenocephalus aceratus</name>
    <name type="common">Blackfin icefish</name>
    <name type="synonym">Chaenichthys aceratus</name>
    <dbReference type="NCBI Taxonomy" id="36190"/>
    <lineage>
        <taxon>Eukaryota</taxon>
        <taxon>Metazoa</taxon>
        <taxon>Chordata</taxon>
        <taxon>Craniata</taxon>
        <taxon>Vertebrata</taxon>
        <taxon>Euteleostomi</taxon>
        <taxon>Actinopterygii</taxon>
        <taxon>Neopterygii</taxon>
        <taxon>Teleostei</taxon>
        <taxon>Neoteleostei</taxon>
        <taxon>Acanthomorphata</taxon>
        <taxon>Eupercaria</taxon>
        <taxon>Perciformes</taxon>
        <taxon>Notothenioidei</taxon>
        <taxon>Channichthyidae</taxon>
        <taxon>Chaenocephalus</taxon>
    </lineage>
</organism>
<dbReference type="Proteomes" id="UP001057452">
    <property type="component" value="Chromosome 5"/>
</dbReference>
<accession>A0ACB9XKH7</accession>
<evidence type="ECO:0000313" key="1">
    <source>
        <dbReference type="EMBL" id="KAI4827649.1"/>
    </source>
</evidence>
<evidence type="ECO:0000313" key="2">
    <source>
        <dbReference type="Proteomes" id="UP001057452"/>
    </source>
</evidence>
<keyword evidence="2" id="KW-1185">Reference proteome</keyword>
<name>A0ACB9XKH7_CHAAC</name>
<protein>
    <submittedName>
        <fullName evidence="1">Uncharacterized protein</fullName>
    </submittedName>
</protein>